<dbReference type="Gene3D" id="2.60.40.1730">
    <property type="entry name" value="tricorn interacting facor f3 domain"/>
    <property type="match status" value="1"/>
</dbReference>
<feature type="binding site" evidence="16">
    <location>
        <position position="373"/>
    </location>
    <ligand>
        <name>Zn(2+)</name>
        <dbReference type="ChEBI" id="CHEBI:29105"/>
        <note>catalytic</note>
    </ligand>
</feature>
<dbReference type="GO" id="GO:0043171">
    <property type="term" value="P:peptide catabolic process"/>
    <property type="evidence" value="ECO:0007669"/>
    <property type="project" value="TreeGrafter"/>
</dbReference>
<keyword evidence="6 18" id="KW-0645">Protease</keyword>
<dbReference type="InterPro" id="IPR027268">
    <property type="entry name" value="Peptidase_M4/M1_CTD_sf"/>
</dbReference>
<dbReference type="GO" id="GO:0005886">
    <property type="term" value="C:plasma membrane"/>
    <property type="evidence" value="ECO:0007669"/>
    <property type="project" value="UniProtKB-SubCell"/>
</dbReference>
<dbReference type="GO" id="GO:0070006">
    <property type="term" value="F:metalloaminopeptidase activity"/>
    <property type="evidence" value="ECO:0007669"/>
    <property type="project" value="TreeGrafter"/>
</dbReference>
<evidence type="ECO:0000313" key="25">
    <source>
        <dbReference type="Proteomes" id="UP001154114"/>
    </source>
</evidence>
<dbReference type="CDD" id="cd09601">
    <property type="entry name" value="M1_APN-Q_like"/>
    <property type="match status" value="1"/>
</dbReference>
<dbReference type="EMBL" id="MT879127">
    <property type="protein sequence ID" value="QRU95331.1"/>
    <property type="molecule type" value="mRNA"/>
</dbReference>
<dbReference type="PANTHER" id="PTHR11533:SF301">
    <property type="entry name" value="AMINOPEPTIDASE"/>
    <property type="match status" value="1"/>
</dbReference>
<dbReference type="InterPro" id="IPR045357">
    <property type="entry name" value="Aminopeptidase_N-like_N"/>
</dbReference>
<dbReference type="SUPFAM" id="SSF63737">
    <property type="entry name" value="Leukotriene A4 hydrolase N-terminal domain"/>
    <property type="match status" value="1"/>
</dbReference>
<dbReference type="InterPro" id="IPR014782">
    <property type="entry name" value="Peptidase_M1_dom"/>
</dbReference>
<evidence type="ECO:0000256" key="19">
    <source>
        <dbReference type="SAM" id="SignalP"/>
    </source>
</evidence>
<dbReference type="Pfam" id="PF17900">
    <property type="entry name" value="Peptidase_M1_N"/>
    <property type="match status" value="1"/>
</dbReference>
<feature type="binding site" evidence="16">
    <location>
        <position position="350"/>
    </location>
    <ligand>
        <name>Zn(2+)</name>
        <dbReference type="ChEBI" id="CHEBI:29105"/>
        <note>catalytic</note>
    </ligand>
</feature>
<feature type="domain" description="Aminopeptidase N-like N-terminal" evidence="22">
    <location>
        <begin position="53"/>
        <end position="237"/>
    </location>
</feature>
<dbReference type="AlphaFoldDB" id="A0A894I3U5"/>
<dbReference type="GO" id="GO:0098552">
    <property type="term" value="C:side of membrane"/>
    <property type="evidence" value="ECO:0007669"/>
    <property type="project" value="UniProtKB-KW"/>
</dbReference>
<evidence type="ECO:0000256" key="7">
    <source>
        <dbReference type="ARBA" id="ARBA00022723"/>
    </source>
</evidence>
<evidence type="ECO:0000256" key="17">
    <source>
        <dbReference type="PIRSR" id="PIRSR634016-4"/>
    </source>
</evidence>
<evidence type="ECO:0000256" key="8">
    <source>
        <dbReference type="ARBA" id="ARBA00022729"/>
    </source>
</evidence>
<feature type="site" description="Transition state stabilizer" evidence="17">
    <location>
        <position position="437"/>
    </location>
</feature>
<evidence type="ECO:0000313" key="24">
    <source>
        <dbReference type="EMBL" id="QRU95331.1"/>
    </source>
</evidence>
<feature type="active site" description="Proton acceptor" evidence="15">
    <location>
        <position position="351"/>
    </location>
</feature>
<dbReference type="Pfam" id="PF01433">
    <property type="entry name" value="Peptidase_M1"/>
    <property type="match status" value="1"/>
</dbReference>
<comment type="cofactor">
    <cofactor evidence="16 18">
        <name>Zn(2+)</name>
        <dbReference type="ChEBI" id="CHEBI:29105"/>
    </cofactor>
    <text evidence="16 18">Binds 1 zinc ion per subunit.</text>
</comment>
<dbReference type="Pfam" id="PF11838">
    <property type="entry name" value="ERAP1_C"/>
    <property type="match status" value="1"/>
</dbReference>
<dbReference type="Gene3D" id="1.10.390.10">
    <property type="entry name" value="Neutral Protease Domain 2"/>
    <property type="match status" value="1"/>
</dbReference>
<sequence>MLVPTIFCILLGAISAVPQDDFRSNLEFADYGTNWVNNGYRLNTFVDPTEVFLDLDVYLKEFRFNGVVRINVDVTVNQLNQIVLHQNVVNVEGVNVVNAATNTPVPLQISDPFSVNSTVELLIINLENPIDIGKYAITVRYQGKINDNPVDRGFYAGYYWLNNVKRFYATTQFQPYHARKAFPCFDEPQFKSRFTISITRDNDLTPSFSNMDIARTDEIGNRVRETFHPTPIISVYLVAFHVSDFVSTDYTSTASRPFKIISRQGATNQHQYAAEIGLKITDALDDYFGIQYHEMGQGVVMKNDHIALPDFPSGAMENWGMVNYREAYLLYDEEHTNQNNKNFIASIMAHELGHKWFGNLVTCFWWSNLWLNESFASFFEYFAAHWADPTLELDDQFVVDYVHSALTSDASPGATPMNWETVEDNLSITAHFSTTSYAKGASVLRMMEHFLGDRTFRNGLRYYLRDNAYKIGTPENLYDALRQAAAEDFTFVRDYPGVNVGAVLDSWVQNPGAPVLKVDVNMESGVYTVSQSRYVISGSQPPNPTWHIPLTWTHGGAPNFSNLRPKDILTTPSKAIQGAAGHNWVIFNVAQSGLYRVNYDNHNWEMLGSYLKSANRQNIHKLNRAQIVNDLLFFIRSNDISKTLAFNIIDFLGSETDYYVWNGALTQLDWIRRRFEHIPQAHEAFSNYILSLMNTVINHLGYNEGANDSTSTILNRMQIMNYACNLGHAGCISDSLNKWNKFKNDNENVPKNLRRYVYCTGLREGNATDYDFLLGKYNTAENTADMVVILRALACTRDQTKVVHYLQESMNNERIRIHDRTNAWAYALQGNPENLETVLNFFYANFEEIRTKYGGEIRLNTCINSITAHLTSHDKIEEFHDFVFKHQLELEGSFSVGDAVGRSAHANLLWGNANAPEIVEFLNTKSGSPTIAASTILLLVASLVQMLR</sequence>
<dbReference type="GO" id="GO:0042277">
    <property type="term" value="F:peptide binding"/>
    <property type="evidence" value="ECO:0007669"/>
    <property type="project" value="TreeGrafter"/>
</dbReference>
<evidence type="ECO:0000256" key="3">
    <source>
        <dbReference type="ARBA" id="ARBA00022438"/>
    </source>
</evidence>
<dbReference type="GO" id="GO:0005615">
    <property type="term" value="C:extracellular space"/>
    <property type="evidence" value="ECO:0007669"/>
    <property type="project" value="TreeGrafter"/>
</dbReference>
<evidence type="ECO:0000256" key="11">
    <source>
        <dbReference type="ARBA" id="ARBA00023049"/>
    </source>
</evidence>
<dbReference type="InterPro" id="IPR050344">
    <property type="entry name" value="Peptidase_M1_aminopeptidases"/>
</dbReference>
<keyword evidence="9 18" id="KW-0378">Hydrolase</keyword>
<keyword evidence="11 18" id="KW-0482">Metalloprotease</keyword>
<evidence type="ECO:0000256" key="14">
    <source>
        <dbReference type="ARBA" id="ARBA00023288"/>
    </source>
</evidence>
<dbReference type="OrthoDB" id="10031169at2759"/>
<evidence type="ECO:0000256" key="1">
    <source>
        <dbReference type="ARBA" id="ARBA00004609"/>
    </source>
</evidence>
<evidence type="ECO:0000313" key="23">
    <source>
        <dbReference type="EMBL" id="CAH0605716.1"/>
    </source>
</evidence>
<feature type="domain" description="ERAP1-like C-terminal" evidence="21">
    <location>
        <begin position="584"/>
        <end position="886"/>
    </location>
</feature>
<keyword evidence="8 19" id="KW-0732">Signal</keyword>
<evidence type="ECO:0000256" key="15">
    <source>
        <dbReference type="PIRSR" id="PIRSR634016-1"/>
    </source>
</evidence>
<dbReference type="EMBL" id="LR824009">
    <property type="protein sequence ID" value="CAH0605716.1"/>
    <property type="molecule type" value="Genomic_DNA"/>
</dbReference>
<evidence type="ECO:0000256" key="16">
    <source>
        <dbReference type="PIRSR" id="PIRSR634016-3"/>
    </source>
</evidence>
<proteinExistence type="evidence at transcript level"/>
<comment type="similarity">
    <text evidence="2 18">Belongs to the peptidase M1 family.</text>
</comment>
<reference evidence="23" key="2">
    <citation type="submission" date="2021-12" db="EMBL/GenBank/DDBJ databases">
        <authorList>
            <person name="King R."/>
        </authorList>
    </citation>
    <scope>NUCLEOTIDE SEQUENCE</scope>
</reference>
<protein>
    <recommendedName>
        <fullName evidence="18">Aminopeptidase</fullName>
        <ecNumber evidence="18">3.4.11.-</ecNumber>
    </recommendedName>
</protein>
<dbReference type="GO" id="GO:0006508">
    <property type="term" value="P:proteolysis"/>
    <property type="evidence" value="ECO:0007669"/>
    <property type="project" value="UniProtKB-KW"/>
</dbReference>
<keyword evidence="25" id="KW-1185">Reference proteome</keyword>
<evidence type="ECO:0000256" key="4">
    <source>
        <dbReference type="ARBA" id="ARBA00022475"/>
    </source>
</evidence>
<evidence type="ECO:0000256" key="2">
    <source>
        <dbReference type="ARBA" id="ARBA00010136"/>
    </source>
</evidence>
<dbReference type="SUPFAM" id="SSF55486">
    <property type="entry name" value="Metalloproteases ('zincins'), catalytic domain"/>
    <property type="match status" value="1"/>
</dbReference>
<dbReference type="InterPro" id="IPR034016">
    <property type="entry name" value="M1_APN-typ"/>
</dbReference>
<evidence type="ECO:0000256" key="18">
    <source>
        <dbReference type="RuleBase" id="RU364040"/>
    </source>
</evidence>
<name>A0A894I3U5_CHRIL</name>
<keyword evidence="14" id="KW-0449">Lipoprotein</keyword>
<dbReference type="Proteomes" id="UP001154114">
    <property type="component" value="Chromosome 6"/>
</dbReference>
<feature type="signal peptide" evidence="19">
    <location>
        <begin position="1"/>
        <end position="16"/>
    </location>
</feature>
<keyword evidence="10 16" id="KW-0862">Zinc</keyword>
<feature type="domain" description="Peptidase M1 membrane alanine aminopeptidase" evidence="20">
    <location>
        <begin position="272"/>
        <end position="500"/>
    </location>
</feature>
<feature type="binding site" evidence="16">
    <location>
        <position position="354"/>
    </location>
    <ligand>
        <name>Zn(2+)</name>
        <dbReference type="ChEBI" id="CHEBI:29105"/>
        <note>catalytic</note>
    </ligand>
</feature>
<dbReference type="FunFam" id="1.10.390.10:FF:000013">
    <property type="entry name" value="Aminopeptidase N"/>
    <property type="match status" value="1"/>
</dbReference>
<accession>A0A894I3U5</accession>
<keyword evidence="12" id="KW-0472">Membrane</keyword>
<dbReference type="InterPro" id="IPR042097">
    <property type="entry name" value="Aminopeptidase_N-like_N_sf"/>
</dbReference>
<evidence type="ECO:0000256" key="5">
    <source>
        <dbReference type="ARBA" id="ARBA00022622"/>
    </source>
</evidence>
<comment type="subcellular location">
    <subcellularLocation>
        <location evidence="1">Cell membrane</location>
        <topology evidence="1">Lipid-anchor</topology>
        <topology evidence="1">GPI-anchor</topology>
    </subcellularLocation>
</comment>
<dbReference type="PRINTS" id="PR00756">
    <property type="entry name" value="ALADIPTASE"/>
</dbReference>
<keyword evidence="4" id="KW-1003">Cell membrane</keyword>
<evidence type="ECO:0000259" key="20">
    <source>
        <dbReference type="Pfam" id="PF01433"/>
    </source>
</evidence>
<dbReference type="Gene3D" id="1.25.50.20">
    <property type="match status" value="1"/>
</dbReference>
<gene>
    <name evidence="23" type="ORF">CINC_LOCUS11659</name>
</gene>
<reference evidence="24" key="1">
    <citation type="submission" date="2020-08" db="EMBL/GenBank/DDBJ databases">
        <authorList>
            <person name="Nauen R."/>
            <person name="Boaventura D."/>
            <person name="Martin M."/>
        </authorList>
    </citation>
    <scope>NUCLEOTIDE SEQUENCE</scope>
    <source>
        <strain evidence="24">Benzon</strain>
    </source>
</reference>
<dbReference type="EC" id="3.4.11.-" evidence="18"/>
<dbReference type="GO" id="GO:0008270">
    <property type="term" value="F:zinc ion binding"/>
    <property type="evidence" value="ECO:0007669"/>
    <property type="project" value="UniProtKB-UniRule"/>
</dbReference>
<evidence type="ECO:0000259" key="22">
    <source>
        <dbReference type="Pfam" id="PF17900"/>
    </source>
</evidence>
<feature type="chain" id="PRO_5040629067" description="Aminopeptidase" evidence="19">
    <location>
        <begin position="17"/>
        <end position="948"/>
    </location>
</feature>
<keyword evidence="13" id="KW-0325">Glycoprotein</keyword>
<dbReference type="InterPro" id="IPR024571">
    <property type="entry name" value="ERAP1-like_C_dom"/>
</dbReference>
<keyword evidence="7 16" id="KW-0479">Metal-binding</keyword>
<keyword evidence="3 18" id="KW-0031">Aminopeptidase</keyword>
<evidence type="ECO:0000256" key="6">
    <source>
        <dbReference type="ARBA" id="ARBA00022670"/>
    </source>
</evidence>
<evidence type="ECO:0000256" key="12">
    <source>
        <dbReference type="ARBA" id="ARBA00023136"/>
    </source>
</evidence>
<dbReference type="PANTHER" id="PTHR11533">
    <property type="entry name" value="PROTEASE M1 ZINC METALLOPROTEASE"/>
    <property type="match status" value="1"/>
</dbReference>
<evidence type="ECO:0000256" key="10">
    <source>
        <dbReference type="ARBA" id="ARBA00022833"/>
    </source>
</evidence>
<dbReference type="InterPro" id="IPR001930">
    <property type="entry name" value="Peptidase_M1"/>
</dbReference>
<organism evidence="24">
    <name type="scientific">Chrysodeixis includens</name>
    <name type="common">Soybean looper</name>
    <name type="synonym">Pseudoplusia includens</name>
    <dbReference type="NCBI Taxonomy" id="689277"/>
    <lineage>
        <taxon>Eukaryota</taxon>
        <taxon>Metazoa</taxon>
        <taxon>Ecdysozoa</taxon>
        <taxon>Arthropoda</taxon>
        <taxon>Hexapoda</taxon>
        <taxon>Insecta</taxon>
        <taxon>Pterygota</taxon>
        <taxon>Neoptera</taxon>
        <taxon>Endopterygota</taxon>
        <taxon>Lepidoptera</taxon>
        <taxon>Glossata</taxon>
        <taxon>Ditrysia</taxon>
        <taxon>Noctuoidea</taxon>
        <taxon>Noctuidae</taxon>
        <taxon>Plusiinae</taxon>
        <taxon>Chrysodeixis</taxon>
    </lineage>
</organism>
<evidence type="ECO:0000259" key="21">
    <source>
        <dbReference type="Pfam" id="PF11838"/>
    </source>
</evidence>
<keyword evidence="5" id="KW-0336">GPI-anchor</keyword>
<evidence type="ECO:0000256" key="13">
    <source>
        <dbReference type="ARBA" id="ARBA00023180"/>
    </source>
</evidence>
<dbReference type="FunFam" id="2.60.40.1910:FF:000008">
    <property type="entry name" value="Aminopeptidase"/>
    <property type="match status" value="1"/>
</dbReference>
<dbReference type="Gene3D" id="2.60.40.1910">
    <property type="match status" value="1"/>
</dbReference>
<dbReference type="GO" id="GO:0005737">
    <property type="term" value="C:cytoplasm"/>
    <property type="evidence" value="ECO:0007669"/>
    <property type="project" value="TreeGrafter"/>
</dbReference>
<evidence type="ECO:0000256" key="9">
    <source>
        <dbReference type="ARBA" id="ARBA00022801"/>
    </source>
</evidence>